<dbReference type="SUPFAM" id="SSF54001">
    <property type="entry name" value="Cysteine proteinases"/>
    <property type="match status" value="1"/>
</dbReference>
<dbReference type="InterPro" id="IPR038765">
    <property type="entry name" value="Papain-like_cys_pep_sf"/>
</dbReference>
<reference evidence="1 2" key="1">
    <citation type="journal article" date="2019" name="Sci. Rep.">
        <title>Orb-weaving spider Araneus ventricosus genome elucidates the spidroin gene catalogue.</title>
        <authorList>
            <person name="Kono N."/>
            <person name="Nakamura H."/>
            <person name="Ohtoshi R."/>
            <person name="Moran D.A.P."/>
            <person name="Shinohara A."/>
            <person name="Yoshida Y."/>
            <person name="Fujiwara M."/>
            <person name="Mori M."/>
            <person name="Tomita M."/>
            <person name="Arakawa K."/>
        </authorList>
    </citation>
    <scope>NUCLEOTIDE SEQUENCE [LARGE SCALE GENOMIC DNA]</scope>
</reference>
<keyword evidence="2" id="KW-1185">Reference proteome</keyword>
<evidence type="ECO:0000313" key="2">
    <source>
        <dbReference type="Proteomes" id="UP000499080"/>
    </source>
</evidence>
<feature type="non-terminal residue" evidence="1">
    <location>
        <position position="1"/>
    </location>
</feature>
<organism evidence="1 2">
    <name type="scientific">Araneus ventricosus</name>
    <name type="common">Orbweaver spider</name>
    <name type="synonym">Epeira ventricosa</name>
    <dbReference type="NCBI Taxonomy" id="182803"/>
    <lineage>
        <taxon>Eukaryota</taxon>
        <taxon>Metazoa</taxon>
        <taxon>Ecdysozoa</taxon>
        <taxon>Arthropoda</taxon>
        <taxon>Chelicerata</taxon>
        <taxon>Arachnida</taxon>
        <taxon>Araneae</taxon>
        <taxon>Araneomorphae</taxon>
        <taxon>Entelegynae</taxon>
        <taxon>Araneoidea</taxon>
        <taxon>Araneidae</taxon>
        <taxon>Araneus</taxon>
    </lineage>
</organism>
<dbReference type="EMBL" id="BGPR01106935">
    <property type="protein sequence ID" value="GBM77918.1"/>
    <property type="molecule type" value="Genomic_DNA"/>
</dbReference>
<name>A0A4Y2IJL5_ARAVE</name>
<dbReference type="Gene3D" id="3.90.70.10">
    <property type="entry name" value="Cysteine proteinases"/>
    <property type="match status" value="1"/>
</dbReference>
<dbReference type="OrthoDB" id="289038at2759"/>
<dbReference type="AlphaFoldDB" id="A0A4Y2IJL5"/>
<sequence>DCIMKTMEADYIAGYVCNECGQTTNLRRQAEMSKLPPVLVIQILRYLFVKAATKLTWRPLDFVSVVH</sequence>
<protein>
    <submittedName>
        <fullName evidence="1">Uncharacterized protein</fullName>
    </submittedName>
</protein>
<proteinExistence type="predicted"/>
<evidence type="ECO:0000313" key="1">
    <source>
        <dbReference type="EMBL" id="GBM77918.1"/>
    </source>
</evidence>
<gene>
    <name evidence="1" type="ORF">AVEN_150712_1</name>
</gene>
<dbReference type="Proteomes" id="UP000499080">
    <property type="component" value="Unassembled WGS sequence"/>
</dbReference>
<accession>A0A4Y2IJL5</accession>
<comment type="caution">
    <text evidence="1">The sequence shown here is derived from an EMBL/GenBank/DDBJ whole genome shotgun (WGS) entry which is preliminary data.</text>
</comment>